<organism evidence="1 2">
    <name type="scientific">Elysia crispata</name>
    <name type="common">lettuce slug</name>
    <dbReference type="NCBI Taxonomy" id="231223"/>
    <lineage>
        <taxon>Eukaryota</taxon>
        <taxon>Metazoa</taxon>
        <taxon>Spiralia</taxon>
        <taxon>Lophotrochozoa</taxon>
        <taxon>Mollusca</taxon>
        <taxon>Gastropoda</taxon>
        <taxon>Heterobranchia</taxon>
        <taxon>Euthyneura</taxon>
        <taxon>Panpulmonata</taxon>
        <taxon>Sacoglossa</taxon>
        <taxon>Placobranchoidea</taxon>
        <taxon>Plakobranchidae</taxon>
        <taxon>Elysia</taxon>
    </lineage>
</organism>
<evidence type="ECO:0000313" key="1">
    <source>
        <dbReference type="EMBL" id="KAK3719862.1"/>
    </source>
</evidence>
<accession>A0AAE0XW01</accession>
<sequence>MQRVIPIGSGEASYESYLWGHQITSVGITATSIRVVSCTDRDITKTSASSWSGLEDQSTVGQNTRIVLLVTLAACRSRASSTSHWSRRSDTASWWTASEHRFSRRIKDG</sequence>
<dbReference type="EMBL" id="JAWDGP010007412">
    <property type="protein sequence ID" value="KAK3719862.1"/>
    <property type="molecule type" value="Genomic_DNA"/>
</dbReference>
<keyword evidence="2" id="KW-1185">Reference proteome</keyword>
<protein>
    <submittedName>
        <fullName evidence="1">Uncharacterized protein</fullName>
    </submittedName>
</protein>
<reference evidence="1" key="1">
    <citation type="journal article" date="2023" name="G3 (Bethesda)">
        <title>A reference genome for the long-term kleptoplast-retaining sea slug Elysia crispata morphotype clarki.</title>
        <authorList>
            <person name="Eastman K.E."/>
            <person name="Pendleton A.L."/>
            <person name="Shaikh M.A."/>
            <person name="Suttiyut T."/>
            <person name="Ogas R."/>
            <person name="Tomko P."/>
            <person name="Gavelis G."/>
            <person name="Widhalm J.R."/>
            <person name="Wisecaver J.H."/>
        </authorList>
    </citation>
    <scope>NUCLEOTIDE SEQUENCE</scope>
    <source>
        <strain evidence="1">ECLA1</strain>
    </source>
</reference>
<comment type="caution">
    <text evidence="1">The sequence shown here is derived from an EMBL/GenBank/DDBJ whole genome shotgun (WGS) entry which is preliminary data.</text>
</comment>
<dbReference type="AlphaFoldDB" id="A0AAE0XW01"/>
<dbReference type="Proteomes" id="UP001283361">
    <property type="component" value="Unassembled WGS sequence"/>
</dbReference>
<evidence type="ECO:0000313" key="2">
    <source>
        <dbReference type="Proteomes" id="UP001283361"/>
    </source>
</evidence>
<gene>
    <name evidence="1" type="ORF">RRG08_040162</name>
</gene>
<proteinExistence type="predicted"/>
<name>A0AAE0XW01_9GAST</name>